<reference evidence="4" key="1">
    <citation type="journal article" date="2019" name="Int. J. Syst. Evol. Microbiol.">
        <title>The Global Catalogue of Microorganisms (GCM) 10K type strain sequencing project: providing services to taxonomists for standard genome sequencing and annotation.</title>
        <authorList>
            <consortium name="The Broad Institute Genomics Platform"/>
            <consortium name="The Broad Institute Genome Sequencing Center for Infectious Disease"/>
            <person name="Wu L."/>
            <person name="Ma J."/>
        </authorList>
    </citation>
    <scope>NUCLEOTIDE SEQUENCE [LARGE SCALE GENOMIC DNA]</scope>
    <source>
        <strain evidence="4">CCUG 54527</strain>
    </source>
</reference>
<comment type="caution">
    <text evidence="3">The sequence shown here is derived from an EMBL/GenBank/DDBJ whole genome shotgun (WGS) entry which is preliminary data.</text>
</comment>
<feature type="chain" id="PRO_5047029299" evidence="1">
    <location>
        <begin position="30"/>
        <end position="695"/>
    </location>
</feature>
<accession>A0ABW1L497</accession>
<dbReference type="Gene3D" id="1.10.530.10">
    <property type="match status" value="1"/>
</dbReference>
<dbReference type="InterPro" id="IPR051465">
    <property type="entry name" value="Cell_Envelope_Struct_Comp"/>
</dbReference>
<organism evidence="3 4">
    <name type="scientific">Paenisporosarcina macmurdoensis</name>
    <dbReference type="NCBI Taxonomy" id="212659"/>
    <lineage>
        <taxon>Bacteria</taxon>
        <taxon>Bacillati</taxon>
        <taxon>Bacillota</taxon>
        <taxon>Bacilli</taxon>
        <taxon>Bacillales</taxon>
        <taxon>Caryophanaceae</taxon>
        <taxon>Paenisporosarcina</taxon>
    </lineage>
</organism>
<keyword evidence="4" id="KW-1185">Reference proteome</keyword>
<feature type="signal peptide" evidence="1">
    <location>
        <begin position="1"/>
        <end position="29"/>
    </location>
</feature>
<dbReference type="Pfam" id="PF01832">
    <property type="entry name" value="Glucosaminidase"/>
    <property type="match status" value="1"/>
</dbReference>
<evidence type="ECO:0000256" key="1">
    <source>
        <dbReference type="SAM" id="SignalP"/>
    </source>
</evidence>
<dbReference type="InterPro" id="IPR001119">
    <property type="entry name" value="SLH_dom"/>
</dbReference>
<dbReference type="PANTHER" id="PTHR43308:SF5">
    <property type="entry name" value="S-LAYER PROTEIN _ PEPTIDOGLYCAN ENDO-BETA-N-ACETYLGLUCOSAMINIDASE"/>
    <property type="match status" value="1"/>
</dbReference>
<proteinExistence type="predicted"/>
<feature type="domain" description="SLH" evidence="2">
    <location>
        <begin position="81"/>
        <end position="144"/>
    </location>
</feature>
<dbReference type="RefSeq" id="WP_377731990.1">
    <property type="nucleotide sequence ID" value="NZ_JBHSRI010000002.1"/>
</dbReference>
<dbReference type="PANTHER" id="PTHR43308">
    <property type="entry name" value="OUTER MEMBRANE PROTEIN ALPHA-RELATED"/>
    <property type="match status" value="1"/>
</dbReference>
<evidence type="ECO:0000313" key="4">
    <source>
        <dbReference type="Proteomes" id="UP001596170"/>
    </source>
</evidence>
<dbReference type="Proteomes" id="UP001596170">
    <property type="component" value="Unassembled WGS sequence"/>
</dbReference>
<name>A0ABW1L497_9BACL</name>
<keyword evidence="1" id="KW-0732">Signal</keyword>
<protein>
    <submittedName>
        <fullName evidence="3">S-layer homology domain-containing protein</fullName>
    </submittedName>
</protein>
<dbReference type="PROSITE" id="PS51272">
    <property type="entry name" value="SLH"/>
    <property type="match status" value="3"/>
</dbReference>
<feature type="domain" description="SLH" evidence="2">
    <location>
        <begin position="145"/>
        <end position="215"/>
    </location>
</feature>
<evidence type="ECO:0000259" key="2">
    <source>
        <dbReference type="PROSITE" id="PS51272"/>
    </source>
</evidence>
<dbReference type="Pfam" id="PF00395">
    <property type="entry name" value="SLH"/>
    <property type="match status" value="3"/>
</dbReference>
<dbReference type="EMBL" id="JBHSRI010000002">
    <property type="protein sequence ID" value="MFC6037992.1"/>
    <property type="molecule type" value="Genomic_DNA"/>
</dbReference>
<evidence type="ECO:0000313" key="3">
    <source>
        <dbReference type="EMBL" id="MFC6037992.1"/>
    </source>
</evidence>
<sequence length="695" mass="77488">MIHIRKVILLVVMFTLAFTMLLTTNTARADDISGTLELEMREAVERGILLGYGDGKFGQEDDVTRGQFAAFMERALNLPASNGSFVDVRKDSKLAPSIYAVANAGIMIGGSDNTFNPDALITRGQVALTIKNALNYSEMVIDSSRLDFTDANSMSSVTLSAVYNAIHYNIISGYPKVVNGVTTLSYKPELNATRAQAAAFIIRLLNAKESYVPPVEESQDPTPPVTPPVEPPVDETLYQLAVITNNELVKTETTYKTFDEALTVYNANLSYEAIYRGKEIMKVKPGSIAFGDNTVSSSAPNTIIYFDSKFTQQATFIERGREMRYIDSNADYIKVQVAATMGYVKHSETNLKPKKLVVSTNRDYYVVSQWGTLIHHLTNHYTNKNVSYPVGPAPSFMQQGPQYLSYDGIHFMDANGRGIGNNFPYFQYVSARTTTDYTAEEIDAYIVKILNEKYPARASESKLIGMGKHFKKLEQEKRVNALFILSLAIHESAFGLSDRALQCNNLFGLHIYDSTTKTCPKDGTFSSPEIGANTLVDNYWNSRYINPEFMGVPARNLGAAFGNKTTGFNVNYASDPTWGSKAAAHMLQLDKDLGKKDLNKFKKILFTKYEVETRVRKEPSTSSEVLYSYRPRNVGVYKDSVPPNGYPLGYPLTVVDSIVDGEYTWYKVYSDKFVDQTSPVYGWIRSDVVIGIDYP</sequence>
<feature type="domain" description="SLH" evidence="2">
    <location>
        <begin position="23"/>
        <end position="80"/>
    </location>
</feature>
<dbReference type="InterPro" id="IPR002901">
    <property type="entry name" value="MGlyc_endo_b_GlcNAc-like_dom"/>
</dbReference>
<gene>
    <name evidence="3" type="ORF">ACFPYN_00865</name>
</gene>